<evidence type="ECO:0000256" key="1">
    <source>
        <dbReference type="SAM" id="MobiDB-lite"/>
    </source>
</evidence>
<sequence>MSESFYQTADKITPETTENKQAAEQKRILNQLVEDEINEWKKGCLTPEPPPELLGHFLQIQARIKASWFYSEIDDPFYAWHTTAYNFFFDRFKLSSKSVAEIEKSGQEADKVLRNLNREKSILELMEALNPLPLNCFINHERLYGKLRESVDIPGDNNAVVSLSVERMPGSEKNPNLPDYAMQIKIMDSDGALLHDFGRDVKPGTLFLAWHRDQADIQQKYIHVGVFQKQGYYNKGNFQERLSDEAIFALCHEIGHNQQFSDQAFIEKAKKVEGENWMPDYSPLAERDAWVRGIKLLRSIRTREGNRVFTTKINKKIKETITACLSTRDDETFKKGYKKGKTPIK</sequence>
<accession>A0A1F5VEM8</accession>
<evidence type="ECO:0000313" key="3">
    <source>
        <dbReference type="Proteomes" id="UP000179251"/>
    </source>
</evidence>
<dbReference type="Proteomes" id="UP000179251">
    <property type="component" value="Unassembled WGS sequence"/>
</dbReference>
<evidence type="ECO:0000313" key="2">
    <source>
        <dbReference type="EMBL" id="OGF61909.1"/>
    </source>
</evidence>
<feature type="region of interest" description="Disordered" evidence="1">
    <location>
        <begin position="1"/>
        <end position="23"/>
    </location>
</feature>
<dbReference type="EMBL" id="MFHD01000024">
    <property type="protein sequence ID" value="OGF61909.1"/>
    <property type="molecule type" value="Genomic_DNA"/>
</dbReference>
<gene>
    <name evidence="2" type="ORF">A2834_00295</name>
</gene>
<protein>
    <submittedName>
        <fullName evidence="2">Uncharacterized protein</fullName>
    </submittedName>
</protein>
<reference evidence="2 3" key="1">
    <citation type="journal article" date="2016" name="Nat. Commun.">
        <title>Thousands of microbial genomes shed light on interconnected biogeochemical processes in an aquifer system.</title>
        <authorList>
            <person name="Anantharaman K."/>
            <person name="Brown C.T."/>
            <person name="Hug L.A."/>
            <person name="Sharon I."/>
            <person name="Castelle C.J."/>
            <person name="Probst A.J."/>
            <person name="Thomas B.C."/>
            <person name="Singh A."/>
            <person name="Wilkins M.J."/>
            <person name="Karaoz U."/>
            <person name="Brodie E.L."/>
            <person name="Williams K.H."/>
            <person name="Hubbard S.S."/>
            <person name="Banfield J.F."/>
        </authorList>
    </citation>
    <scope>NUCLEOTIDE SEQUENCE [LARGE SCALE GENOMIC DNA]</scope>
</reference>
<proteinExistence type="predicted"/>
<dbReference type="AlphaFoldDB" id="A0A1F5VEM8"/>
<comment type="caution">
    <text evidence="2">The sequence shown here is derived from an EMBL/GenBank/DDBJ whole genome shotgun (WGS) entry which is preliminary data.</text>
</comment>
<name>A0A1F5VEM8_9BACT</name>
<organism evidence="2 3">
    <name type="scientific">Candidatus Giovannonibacteria bacterium RIFCSPHIGHO2_01_FULL_45_23</name>
    <dbReference type="NCBI Taxonomy" id="1798325"/>
    <lineage>
        <taxon>Bacteria</taxon>
        <taxon>Candidatus Giovannoniibacteriota</taxon>
    </lineage>
</organism>